<dbReference type="SUPFAM" id="SSF49899">
    <property type="entry name" value="Concanavalin A-like lectins/glucanases"/>
    <property type="match status" value="1"/>
</dbReference>
<dbReference type="InterPro" id="IPR043136">
    <property type="entry name" value="B30.2/SPRY_sf"/>
</dbReference>
<evidence type="ECO:0008006" key="3">
    <source>
        <dbReference type="Google" id="ProtNLM"/>
    </source>
</evidence>
<name>K0TGE5_THAOC</name>
<dbReference type="OrthoDB" id="195558at2759"/>
<dbReference type="InterPro" id="IPR013320">
    <property type="entry name" value="ConA-like_dom_sf"/>
</dbReference>
<accession>K0TGE5</accession>
<comment type="caution">
    <text evidence="1">The sequence shown here is derived from an EMBL/GenBank/DDBJ whole genome shotgun (WGS) entry which is preliminary data.</text>
</comment>
<dbReference type="EMBL" id="AGNL01000404">
    <property type="protein sequence ID" value="EJK77798.1"/>
    <property type="molecule type" value="Genomic_DNA"/>
</dbReference>
<dbReference type="Gene3D" id="2.60.120.920">
    <property type="match status" value="1"/>
</dbReference>
<sequence>MGSLPRYATGATSWLSILNRYEHQLQFDVLFGRSIEYRNGDKATVQGTAISCSTALSSGYVMSSGSHYAEFEIIAGAPYIGVVRPMPVLDAGLFDSDCFFVGDGYESFYPRFLALRSGEWGDGNVHTCEYGCCLGRMSWTDWEDEDSEHLNLYWEGMESCGTGDAIGMLLNLDEGTLTIYKNNRRLGVMKDGLSGSYCWYATVEHATVTIRRGTPPNIDNTM</sequence>
<dbReference type="AlphaFoldDB" id="K0TGE5"/>
<proteinExistence type="predicted"/>
<keyword evidence="2" id="KW-1185">Reference proteome</keyword>
<evidence type="ECO:0000313" key="2">
    <source>
        <dbReference type="Proteomes" id="UP000266841"/>
    </source>
</evidence>
<protein>
    <recommendedName>
        <fullName evidence="3">B30.2/SPRY domain-containing protein</fullName>
    </recommendedName>
</protein>
<dbReference type="Proteomes" id="UP000266841">
    <property type="component" value="Unassembled WGS sequence"/>
</dbReference>
<gene>
    <name evidence="1" type="ORF">THAOC_00348</name>
</gene>
<organism evidence="1 2">
    <name type="scientific">Thalassiosira oceanica</name>
    <name type="common">Marine diatom</name>
    <dbReference type="NCBI Taxonomy" id="159749"/>
    <lineage>
        <taxon>Eukaryota</taxon>
        <taxon>Sar</taxon>
        <taxon>Stramenopiles</taxon>
        <taxon>Ochrophyta</taxon>
        <taxon>Bacillariophyta</taxon>
        <taxon>Coscinodiscophyceae</taxon>
        <taxon>Thalassiosirophycidae</taxon>
        <taxon>Thalassiosirales</taxon>
        <taxon>Thalassiosiraceae</taxon>
        <taxon>Thalassiosira</taxon>
    </lineage>
</organism>
<reference evidence="1 2" key="1">
    <citation type="journal article" date="2012" name="Genome Biol.">
        <title>Genome and low-iron response of an oceanic diatom adapted to chronic iron limitation.</title>
        <authorList>
            <person name="Lommer M."/>
            <person name="Specht M."/>
            <person name="Roy A.S."/>
            <person name="Kraemer L."/>
            <person name="Andreson R."/>
            <person name="Gutowska M.A."/>
            <person name="Wolf J."/>
            <person name="Bergner S.V."/>
            <person name="Schilhabel M.B."/>
            <person name="Klostermeier U.C."/>
            <person name="Beiko R.G."/>
            <person name="Rosenstiel P."/>
            <person name="Hippler M."/>
            <person name="Laroche J."/>
        </authorList>
    </citation>
    <scope>NUCLEOTIDE SEQUENCE [LARGE SCALE GENOMIC DNA]</scope>
    <source>
        <strain evidence="1 2">CCMP1005</strain>
    </source>
</reference>
<evidence type="ECO:0000313" key="1">
    <source>
        <dbReference type="EMBL" id="EJK77798.1"/>
    </source>
</evidence>